<proteinExistence type="predicted"/>
<reference evidence="3 4" key="1">
    <citation type="journal article" date="2007" name="Nature">
        <title>Evolution of genes and genomes on the Drosophila phylogeny.</title>
        <authorList>
            <consortium name="Drosophila 12 Genomes Consortium"/>
            <person name="Clark A.G."/>
            <person name="Eisen M.B."/>
            <person name="Smith D.R."/>
            <person name="Bergman C.M."/>
            <person name="Oliver B."/>
            <person name="Markow T.A."/>
            <person name="Kaufman T.C."/>
            <person name="Kellis M."/>
            <person name="Gelbart W."/>
            <person name="Iyer V.N."/>
            <person name="Pollard D.A."/>
            <person name="Sackton T.B."/>
            <person name="Larracuente A.M."/>
            <person name="Singh N.D."/>
            <person name="Abad J.P."/>
            <person name="Abt D.N."/>
            <person name="Adryan B."/>
            <person name="Aguade M."/>
            <person name="Akashi H."/>
            <person name="Anderson W.W."/>
            <person name="Aquadro C.F."/>
            <person name="Ardell D.H."/>
            <person name="Arguello R."/>
            <person name="Artieri C.G."/>
            <person name="Barbash D.A."/>
            <person name="Barker D."/>
            <person name="Barsanti P."/>
            <person name="Batterham P."/>
            <person name="Batzoglou S."/>
            <person name="Begun D."/>
            <person name="Bhutkar A."/>
            <person name="Blanco E."/>
            <person name="Bosak S.A."/>
            <person name="Bradley R.K."/>
            <person name="Brand A.D."/>
            <person name="Brent M.R."/>
            <person name="Brooks A.N."/>
            <person name="Brown R.H."/>
            <person name="Butlin R.K."/>
            <person name="Caggese C."/>
            <person name="Calvi B.R."/>
            <person name="Bernardo de Carvalho A."/>
            <person name="Caspi A."/>
            <person name="Castrezana S."/>
            <person name="Celniker S.E."/>
            <person name="Chang J.L."/>
            <person name="Chapple C."/>
            <person name="Chatterji S."/>
            <person name="Chinwalla A."/>
            <person name="Civetta A."/>
            <person name="Clifton S.W."/>
            <person name="Comeron J.M."/>
            <person name="Costello J.C."/>
            <person name="Coyne J.A."/>
            <person name="Daub J."/>
            <person name="David R.G."/>
            <person name="Delcher A.L."/>
            <person name="Delehaunty K."/>
            <person name="Do C.B."/>
            <person name="Ebling H."/>
            <person name="Edwards K."/>
            <person name="Eickbush T."/>
            <person name="Evans J.D."/>
            <person name="Filipski A."/>
            <person name="Findeiss S."/>
            <person name="Freyhult E."/>
            <person name="Fulton L."/>
            <person name="Fulton R."/>
            <person name="Garcia A.C."/>
            <person name="Gardiner A."/>
            <person name="Garfield D.A."/>
            <person name="Garvin B.E."/>
            <person name="Gibson G."/>
            <person name="Gilbert D."/>
            <person name="Gnerre S."/>
            <person name="Godfrey J."/>
            <person name="Good R."/>
            <person name="Gotea V."/>
            <person name="Gravely B."/>
            <person name="Greenberg A.J."/>
            <person name="Griffiths-Jones S."/>
            <person name="Gross S."/>
            <person name="Guigo R."/>
            <person name="Gustafson E.A."/>
            <person name="Haerty W."/>
            <person name="Hahn M.W."/>
            <person name="Halligan D.L."/>
            <person name="Halpern A.L."/>
            <person name="Halter G.M."/>
            <person name="Han M.V."/>
            <person name="Heger A."/>
            <person name="Hillier L."/>
            <person name="Hinrichs A.S."/>
            <person name="Holmes I."/>
            <person name="Hoskins R.A."/>
            <person name="Hubisz M.J."/>
            <person name="Hultmark D."/>
            <person name="Huntley M.A."/>
            <person name="Jaffe D.B."/>
            <person name="Jagadeeshan S."/>
            <person name="Jeck W.R."/>
            <person name="Johnson J."/>
            <person name="Jones C.D."/>
            <person name="Jordan W.C."/>
            <person name="Karpen G.H."/>
            <person name="Kataoka E."/>
            <person name="Keightley P.D."/>
            <person name="Kheradpour P."/>
            <person name="Kirkness E.F."/>
            <person name="Koerich L.B."/>
            <person name="Kristiansen K."/>
            <person name="Kudrna D."/>
            <person name="Kulathinal R.J."/>
            <person name="Kumar S."/>
            <person name="Kwok R."/>
            <person name="Lander E."/>
            <person name="Langley C.H."/>
            <person name="Lapoint R."/>
            <person name="Lazzaro B.P."/>
            <person name="Lee S.J."/>
            <person name="Levesque L."/>
            <person name="Li R."/>
            <person name="Lin C.F."/>
            <person name="Lin M.F."/>
            <person name="Lindblad-Toh K."/>
            <person name="Llopart A."/>
            <person name="Long M."/>
            <person name="Low L."/>
            <person name="Lozovsky E."/>
            <person name="Lu J."/>
            <person name="Luo M."/>
            <person name="Machado C.A."/>
            <person name="Makalowski W."/>
            <person name="Marzo M."/>
            <person name="Matsuda M."/>
            <person name="Matzkin L."/>
            <person name="McAllister B."/>
            <person name="McBride C.S."/>
            <person name="McKernan B."/>
            <person name="McKernan K."/>
            <person name="Mendez-Lago M."/>
            <person name="Minx P."/>
            <person name="Mollenhauer M.U."/>
            <person name="Montooth K."/>
            <person name="Mount S.M."/>
            <person name="Mu X."/>
            <person name="Myers E."/>
            <person name="Negre B."/>
            <person name="Newfeld S."/>
            <person name="Nielsen R."/>
            <person name="Noor M.A."/>
            <person name="O'Grady P."/>
            <person name="Pachter L."/>
            <person name="Papaceit M."/>
            <person name="Parisi M.J."/>
            <person name="Parisi M."/>
            <person name="Parts L."/>
            <person name="Pedersen J.S."/>
            <person name="Pesole G."/>
            <person name="Phillippy A.M."/>
            <person name="Ponting C.P."/>
            <person name="Pop M."/>
            <person name="Porcelli D."/>
            <person name="Powell J.R."/>
            <person name="Prohaska S."/>
            <person name="Pruitt K."/>
            <person name="Puig M."/>
            <person name="Quesneville H."/>
            <person name="Ram K.R."/>
            <person name="Rand D."/>
            <person name="Rasmussen M.D."/>
            <person name="Reed L.K."/>
            <person name="Reenan R."/>
            <person name="Reily A."/>
            <person name="Remington K.A."/>
            <person name="Rieger T.T."/>
            <person name="Ritchie M.G."/>
            <person name="Robin C."/>
            <person name="Rogers Y.H."/>
            <person name="Rohde C."/>
            <person name="Rozas J."/>
            <person name="Rubenfield M.J."/>
            <person name="Ruiz A."/>
            <person name="Russo S."/>
            <person name="Salzberg S.L."/>
            <person name="Sanchez-Gracia A."/>
            <person name="Saranga D.J."/>
            <person name="Sato H."/>
            <person name="Schaeffer S.W."/>
            <person name="Schatz M.C."/>
            <person name="Schlenke T."/>
            <person name="Schwartz R."/>
            <person name="Segarra C."/>
            <person name="Singh R.S."/>
            <person name="Sirot L."/>
            <person name="Sirota M."/>
            <person name="Sisneros N.B."/>
            <person name="Smith C.D."/>
            <person name="Smith T.F."/>
            <person name="Spieth J."/>
            <person name="Stage D.E."/>
            <person name="Stark A."/>
            <person name="Stephan W."/>
            <person name="Strausberg R.L."/>
            <person name="Strempel S."/>
            <person name="Sturgill D."/>
            <person name="Sutton G."/>
            <person name="Sutton G.G."/>
            <person name="Tao W."/>
            <person name="Teichmann S."/>
            <person name="Tobari Y.N."/>
            <person name="Tomimura Y."/>
            <person name="Tsolas J.M."/>
            <person name="Valente V.L."/>
            <person name="Venter E."/>
            <person name="Venter J.C."/>
            <person name="Vicario S."/>
            <person name="Vieira F.G."/>
            <person name="Vilella A.J."/>
            <person name="Villasante A."/>
            <person name="Walenz B."/>
            <person name="Wang J."/>
            <person name="Wasserman M."/>
            <person name="Watts T."/>
            <person name="Wilson D."/>
            <person name="Wilson R.K."/>
            <person name="Wing R.A."/>
            <person name="Wolfner M.F."/>
            <person name="Wong A."/>
            <person name="Wong G.K."/>
            <person name="Wu C.I."/>
            <person name="Wu G."/>
            <person name="Yamamoto D."/>
            <person name="Yang H.P."/>
            <person name="Yang S.P."/>
            <person name="Yorke J.A."/>
            <person name="Yoshida K."/>
            <person name="Zdobnov E."/>
            <person name="Zhang P."/>
            <person name="Zhang Y."/>
            <person name="Zimin A.V."/>
            <person name="Baldwin J."/>
            <person name="Abdouelleil A."/>
            <person name="Abdulkadir J."/>
            <person name="Abebe A."/>
            <person name="Abera B."/>
            <person name="Abreu J."/>
            <person name="Acer S.C."/>
            <person name="Aftuck L."/>
            <person name="Alexander A."/>
            <person name="An P."/>
            <person name="Anderson E."/>
            <person name="Anderson S."/>
            <person name="Arachi H."/>
            <person name="Azer M."/>
            <person name="Bachantsang P."/>
            <person name="Barry A."/>
            <person name="Bayul T."/>
            <person name="Berlin A."/>
            <person name="Bessette D."/>
            <person name="Bloom T."/>
            <person name="Blye J."/>
            <person name="Boguslavskiy L."/>
            <person name="Bonnet C."/>
            <person name="Boukhgalter B."/>
            <person name="Bourzgui I."/>
            <person name="Brown A."/>
            <person name="Cahill P."/>
            <person name="Channer S."/>
            <person name="Cheshatsang Y."/>
            <person name="Chuda L."/>
            <person name="Citroen M."/>
            <person name="Collymore A."/>
            <person name="Cooke P."/>
            <person name="Costello M."/>
            <person name="D'Aco K."/>
            <person name="Daza R."/>
            <person name="De Haan G."/>
            <person name="DeGray S."/>
            <person name="DeMaso C."/>
            <person name="Dhargay N."/>
            <person name="Dooley K."/>
            <person name="Dooley E."/>
            <person name="Doricent M."/>
            <person name="Dorje P."/>
            <person name="Dorjee K."/>
            <person name="Dupes A."/>
            <person name="Elong R."/>
            <person name="Falk J."/>
            <person name="Farina A."/>
            <person name="Faro S."/>
            <person name="Ferguson D."/>
            <person name="Fisher S."/>
            <person name="Foley C.D."/>
            <person name="Franke A."/>
            <person name="Friedrich D."/>
            <person name="Gadbois L."/>
            <person name="Gearin G."/>
            <person name="Gearin C.R."/>
            <person name="Giannoukos G."/>
            <person name="Goode T."/>
            <person name="Graham J."/>
            <person name="Grandbois E."/>
            <person name="Grewal S."/>
            <person name="Gyaltsen K."/>
            <person name="Hafez N."/>
            <person name="Hagos B."/>
            <person name="Hall J."/>
            <person name="Henson C."/>
            <person name="Hollinger A."/>
            <person name="Honan T."/>
            <person name="Huard M.D."/>
            <person name="Hughes L."/>
            <person name="Hurhula B."/>
            <person name="Husby M.E."/>
            <person name="Kamat A."/>
            <person name="Kanga B."/>
            <person name="Kashin S."/>
            <person name="Khazanovich D."/>
            <person name="Kisner P."/>
            <person name="Lance K."/>
            <person name="Lara M."/>
            <person name="Lee W."/>
            <person name="Lennon N."/>
            <person name="Letendre F."/>
            <person name="LeVine R."/>
            <person name="Lipovsky A."/>
            <person name="Liu X."/>
            <person name="Liu J."/>
            <person name="Liu S."/>
            <person name="Lokyitsang T."/>
            <person name="Lokyitsang Y."/>
            <person name="Lubonja R."/>
            <person name="Lui A."/>
            <person name="MacDonald P."/>
            <person name="Magnisalis V."/>
            <person name="Maru K."/>
            <person name="Matthews C."/>
            <person name="McCusker W."/>
            <person name="McDonough S."/>
            <person name="Mehta T."/>
            <person name="Meldrim J."/>
            <person name="Meneus L."/>
            <person name="Mihai O."/>
            <person name="Mihalev A."/>
            <person name="Mihova T."/>
            <person name="Mittelman R."/>
            <person name="Mlenga V."/>
            <person name="Montmayeur A."/>
            <person name="Mulrain L."/>
            <person name="Navidi A."/>
            <person name="Naylor J."/>
            <person name="Negash T."/>
            <person name="Nguyen T."/>
            <person name="Nguyen N."/>
            <person name="Nicol R."/>
            <person name="Norbu C."/>
            <person name="Norbu N."/>
            <person name="Novod N."/>
            <person name="O'Neill B."/>
            <person name="Osman S."/>
            <person name="Markiewicz E."/>
            <person name="Oyono O.L."/>
            <person name="Patti C."/>
            <person name="Phunkhang P."/>
            <person name="Pierre F."/>
            <person name="Priest M."/>
            <person name="Raghuraman S."/>
            <person name="Rege F."/>
            <person name="Reyes R."/>
            <person name="Rise C."/>
            <person name="Rogov P."/>
            <person name="Ross K."/>
            <person name="Ryan E."/>
            <person name="Settipalli S."/>
            <person name="Shea T."/>
            <person name="Sherpa N."/>
            <person name="Shi L."/>
            <person name="Shih D."/>
            <person name="Sparrow T."/>
            <person name="Spaulding J."/>
            <person name="Stalker J."/>
            <person name="Stange-Thomann N."/>
            <person name="Stavropoulos S."/>
            <person name="Stone C."/>
            <person name="Strader C."/>
            <person name="Tesfaye S."/>
            <person name="Thomson T."/>
            <person name="Thoulutsang Y."/>
            <person name="Thoulutsang D."/>
            <person name="Topham K."/>
            <person name="Topping I."/>
            <person name="Tsamla T."/>
            <person name="Vassiliev H."/>
            <person name="Vo A."/>
            <person name="Wangchuk T."/>
            <person name="Wangdi T."/>
            <person name="Weiand M."/>
            <person name="Wilkinson J."/>
            <person name="Wilson A."/>
            <person name="Yadav S."/>
            <person name="Young G."/>
            <person name="Yu Q."/>
            <person name="Zembek L."/>
            <person name="Zhong D."/>
            <person name="Zimmer A."/>
            <person name="Zwirko Z."/>
            <person name="Jaffe D.B."/>
            <person name="Alvarez P."/>
            <person name="Brockman W."/>
            <person name="Butler J."/>
            <person name="Chin C."/>
            <person name="Gnerre S."/>
            <person name="Grabherr M."/>
            <person name="Kleber M."/>
            <person name="Mauceli E."/>
            <person name="MacCallum I."/>
        </authorList>
    </citation>
    <scope>NUCLEOTIDE SEQUENCE [LARGE SCALE GENOMIC DNA]</scope>
    <source>
        <strain evidence="4">Tucson 14030-0811.24</strain>
    </source>
</reference>
<dbReference type="SMR" id="A0A0Q9WSZ4"/>
<feature type="coiled-coil region" evidence="1">
    <location>
        <begin position="1068"/>
        <end position="1144"/>
    </location>
</feature>
<keyword evidence="1" id="KW-0175">Coiled coil</keyword>
<dbReference type="Proteomes" id="UP000007798">
    <property type="component" value="Unassembled WGS sequence"/>
</dbReference>
<evidence type="ECO:0000256" key="1">
    <source>
        <dbReference type="SAM" id="Coils"/>
    </source>
</evidence>
<feature type="coiled-coil region" evidence="1">
    <location>
        <begin position="300"/>
        <end position="327"/>
    </location>
</feature>
<dbReference type="AlphaFoldDB" id="A0A0Q9WSZ4"/>
<feature type="coiled-coil region" evidence="1">
    <location>
        <begin position="151"/>
        <end position="220"/>
    </location>
</feature>
<accession>A0A0Q9WSZ4</accession>
<protein>
    <submittedName>
        <fullName evidence="3">Uncharacterized protein, isoform B</fullName>
    </submittedName>
</protein>
<feature type="coiled-coil region" evidence="1">
    <location>
        <begin position="973"/>
        <end position="1021"/>
    </location>
</feature>
<dbReference type="OrthoDB" id="6424487at2759"/>
<dbReference type="PANTHER" id="PTHR23159">
    <property type="entry name" value="CENTROSOMAL PROTEIN 2"/>
    <property type="match status" value="1"/>
</dbReference>
<dbReference type="PANTHER" id="PTHR23159:SF60">
    <property type="entry name" value="SPINDLE ASSEMBLY ABNORMAL PROTEIN 4"/>
    <property type="match status" value="1"/>
</dbReference>
<gene>
    <name evidence="3" type="primary">Dwil\GK11260</name>
    <name evidence="3" type="ORF">Dwil_GK11260</name>
</gene>
<feature type="coiled-coil region" evidence="1">
    <location>
        <begin position="694"/>
        <end position="773"/>
    </location>
</feature>
<evidence type="ECO:0000313" key="4">
    <source>
        <dbReference type="Proteomes" id="UP000007798"/>
    </source>
</evidence>
<name>A0A0Q9WSZ4_DROWI</name>
<feature type="compositionally biased region" description="Polar residues" evidence="2">
    <location>
        <begin position="659"/>
        <end position="669"/>
    </location>
</feature>
<evidence type="ECO:0000313" key="3">
    <source>
        <dbReference type="EMBL" id="KRF99374.1"/>
    </source>
</evidence>
<dbReference type="eggNOG" id="ENOG502S2S1">
    <property type="taxonomic scope" value="Eukaryota"/>
</dbReference>
<keyword evidence="4" id="KW-1185">Reference proteome</keyword>
<organism evidence="3 4">
    <name type="scientific">Drosophila willistoni</name>
    <name type="common">Fruit fly</name>
    <dbReference type="NCBI Taxonomy" id="7260"/>
    <lineage>
        <taxon>Eukaryota</taxon>
        <taxon>Metazoa</taxon>
        <taxon>Ecdysozoa</taxon>
        <taxon>Arthropoda</taxon>
        <taxon>Hexapoda</taxon>
        <taxon>Insecta</taxon>
        <taxon>Pterygota</taxon>
        <taxon>Neoptera</taxon>
        <taxon>Endopterygota</taxon>
        <taxon>Diptera</taxon>
        <taxon>Brachycera</taxon>
        <taxon>Muscomorpha</taxon>
        <taxon>Ephydroidea</taxon>
        <taxon>Drosophilidae</taxon>
        <taxon>Drosophila</taxon>
        <taxon>Sophophora</taxon>
    </lineage>
</organism>
<dbReference type="EMBL" id="CH964232">
    <property type="protein sequence ID" value="KRF99374.1"/>
    <property type="molecule type" value="Genomic_DNA"/>
</dbReference>
<evidence type="ECO:0000256" key="2">
    <source>
        <dbReference type="SAM" id="MobiDB-lite"/>
    </source>
</evidence>
<dbReference type="FunCoup" id="A0A0Q9WSZ4">
    <property type="interactions" value="65"/>
</dbReference>
<sequence length="1227" mass="139327">MAENQIIITTSSRVLNESNSHNGAIQRKPEHGAKQSYHVHHPNDENWQTLLVGASKNKLKRKKKLSASLTSVGDAVNQEKRTRIEGIQLNCRGKLHAKDTRTFESATVPVTTTAKDAVKTTSSSNNNNNVERPVIIGGVTTTNPAPPQRVKRKLQENLDTIQKLNALTEQLRLEVNGLKSTLITERGAVRALRAQNDADCRKWKSEIKKLQQTLETTKKSNCNVAKKPNEFAPEGNCTYISADGLINYEIQRLTNEIAVLKEANRTKDERSQIIGQADRLKAADMRQLKNAYENRLTHIQKSAKIEITRLLEEIKTKERNIGQLKKDLMILQNPKKPNETKFKTNETSQKPKKKPLTNNEKKPTTAIKVKNETEPISQAQVTTEITQLKNIELINNRKNAHKSTTIITTKTKQDEMRGVRLSVGGGGGGGGGTNVEGATAWMTTLLTNAASKPKDHNSDTDSALSSAPPSISPQPPSSGADSGVMWQTLQDLDKMQKEAEMCHKENERLQTELQMMKQDLLGAEKAALTVNELKQHIKDLEEQQLQLNDEANELREQNELLEFHILELEDDNDKLDMDGTCEGHCQRLENLLRKSTNQLEGQEKRCLQQLLQCVQQLDLDAGMPVDQSKSERTRHNRIVATVQPYSNSATPSAPPTPSKRCTSHSGSAWQSNSLSESGVFVECDLSVPPPHPHLQFYQERLDQLEGKLLVYESSGETQAKHLAQRLQRELQLEKELKELRDRQDQLIAENAAIEEAKCEFEEAENDTRLHLQRNEVELEILRQRNVELEFGKEALCAKYKDCRAECAILRDDLRAAETQLEHLHSERRTVKRELDSLRRSLPLLLIYRLWDIARMGNEMSTTTDTINPTQSHCAEDADGLPHLKGGQETMKQTYCQLPNRNIETDGCACREMSYLKEEVKSLRCQLKEVNSRHYEAMETADSHWVELEREYKQREEAYRAKEVCLKQKIAKLQDCLREDARAAAEKIQQLEEAEHGLKTCLVRLTKEHRDLLEENHTLQSSVESSKAQLELEAEQQQPLAVALENERRRSQALIDDLSFSKKMQHNTEEQLKQETDGLRNQIYSLKKDFMHIEVTNGELKEEVGTLEKKIGQMELQLKDATEKTRCLEDELRTKEEQCQIMEQKLGVCPEGFSLADELYDSPAKRAKRDEIRDLQTASQGLGCALRDIERRERELPTHKEFQTIACSVKQLADTLLCAKNPSEITQL</sequence>
<feature type="region of interest" description="Disordered" evidence="2">
    <location>
        <begin position="450"/>
        <end position="483"/>
    </location>
</feature>
<feature type="region of interest" description="Disordered" evidence="2">
    <location>
        <begin position="644"/>
        <end position="669"/>
    </location>
</feature>
<feature type="coiled-coil region" evidence="1">
    <location>
        <begin position="492"/>
        <end position="605"/>
    </location>
</feature>
<dbReference type="STRING" id="7260.A0A0Q9WSZ4"/>
<feature type="region of interest" description="Disordered" evidence="2">
    <location>
        <begin position="334"/>
        <end position="365"/>
    </location>
</feature>
<feature type="coiled-coil region" evidence="1">
    <location>
        <begin position="799"/>
        <end position="840"/>
    </location>
</feature>
<dbReference type="InParanoid" id="A0A0Q9WSZ4"/>